<dbReference type="AlphaFoldDB" id="A0A368BR99"/>
<dbReference type="EMBL" id="QOPE01000035">
    <property type="protein sequence ID" value="RCL39823.1"/>
    <property type="molecule type" value="Genomic_DNA"/>
</dbReference>
<comment type="caution">
    <text evidence="2">The sequence shown here is derived from an EMBL/GenBank/DDBJ whole genome shotgun (WGS) entry which is preliminary data.</text>
</comment>
<accession>A0A368BR99</accession>
<protein>
    <recommendedName>
        <fullName evidence="4">Transmembrane protein (PGPGW)</fullName>
    </recommendedName>
</protein>
<dbReference type="Proteomes" id="UP000253307">
    <property type="component" value="Unassembled WGS sequence"/>
</dbReference>
<name>A0A368BR99_9GAMM</name>
<keyword evidence="1" id="KW-1133">Transmembrane helix</keyword>
<feature type="transmembrane region" description="Helical" evidence="1">
    <location>
        <begin position="90"/>
        <end position="109"/>
    </location>
</feature>
<dbReference type="Pfam" id="PF09656">
    <property type="entry name" value="PGPGW"/>
    <property type="match status" value="1"/>
</dbReference>
<reference evidence="2 3" key="1">
    <citation type="journal article" date="2018" name="Microbiome">
        <title>Fine metagenomic profile of the Mediterranean stratified and mixed water columns revealed by assembly and recruitment.</title>
        <authorList>
            <person name="Haro-Moreno J.M."/>
            <person name="Lopez-Perez M."/>
            <person name="De La Torre J.R."/>
            <person name="Picazo A."/>
            <person name="Camacho A."/>
            <person name="Rodriguez-Valera F."/>
        </authorList>
    </citation>
    <scope>NUCLEOTIDE SEQUENCE [LARGE SCALE GENOMIC DNA]</scope>
    <source>
        <strain evidence="2">MED-G82</strain>
    </source>
</reference>
<dbReference type="InterPro" id="IPR019099">
    <property type="entry name" value="Uncharacterised_PGPGW_TM"/>
</dbReference>
<evidence type="ECO:0000313" key="3">
    <source>
        <dbReference type="Proteomes" id="UP000253307"/>
    </source>
</evidence>
<evidence type="ECO:0000313" key="2">
    <source>
        <dbReference type="EMBL" id="RCL39823.1"/>
    </source>
</evidence>
<gene>
    <name evidence="2" type="ORF">DBW96_04100</name>
</gene>
<evidence type="ECO:0008006" key="4">
    <source>
        <dbReference type="Google" id="ProtNLM"/>
    </source>
</evidence>
<organism evidence="2 3">
    <name type="scientific">SAR86 cluster bacterium</name>
    <dbReference type="NCBI Taxonomy" id="2030880"/>
    <lineage>
        <taxon>Bacteria</taxon>
        <taxon>Pseudomonadati</taxon>
        <taxon>Pseudomonadota</taxon>
        <taxon>Gammaproteobacteria</taxon>
        <taxon>SAR86 cluster</taxon>
    </lineage>
</organism>
<evidence type="ECO:0000256" key="1">
    <source>
        <dbReference type="SAM" id="Phobius"/>
    </source>
</evidence>
<keyword evidence="1" id="KW-0812">Transmembrane</keyword>
<feature type="transmembrane region" description="Helical" evidence="1">
    <location>
        <begin position="20"/>
        <end position="43"/>
    </location>
</feature>
<keyword evidence="1" id="KW-0472">Membrane</keyword>
<sequence>MSISEKIISWSSMNSDLLFLLGSLSIFILIISVFMMVLIISFLPEDYFKSENRNLISSVQNSRYPLLKLLVLITKNFFGVLLLLSGILMLVLPGQGILTIITGLVFMDYPGKYKFERKLLRQKGVINSINWIRSRLSKPSLKV</sequence>
<proteinExistence type="predicted"/>